<dbReference type="Proteomes" id="UP000027195">
    <property type="component" value="Unassembled WGS sequence"/>
</dbReference>
<reference evidence="2" key="1">
    <citation type="journal article" date="2014" name="Proc. Natl. Acad. Sci. U.S.A.">
        <title>Extensive sampling of basidiomycete genomes demonstrates inadequacy of the white-rot/brown-rot paradigm for wood decay fungi.</title>
        <authorList>
            <person name="Riley R."/>
            <person name="Salamov A.A."/>
            <person name="Brown D.W."/>
            <person name="Nagy L.G."/>
            <person name="Floudas D."/>
            <person name="Held B.W."/>
            <person name="Levasseur A."/>
            <person name="Lombard V."/>
            <person name="Morin E."/>
            <person name="Otillar R."/>
            <person name="Lindquist E.A."/>
            <person name="Sun H."/>
            <person name="LaButti K.M."/>
            <person name="Schmutz J."/>
            <person name="Jabbour D."/>
            <person name="Luo H."/>
            <person name="Baker S.E."/>
            <person name="Pisabarro A.G."/>
            <person name="Walton J.D."/>
            <person name="Blanchette R.A."/>
            <person name="Henrissat B."/>
            <person name="Martin F."/>
            <person name="Cullen D."/>
            <person name="Hibbett D.S."/>
            <person name="Grigoriev I.V."/>
        </authorList>
    </citation>
    <scope>NUCLEOTIDE SEQUENCE [LARGE SCALE GENOMIC DNA]</scope>
    <source>
        <strain evidence="2">FD-172 SS1</strain>
    </source>
</reference>
<accession>A0A067N1B9</accession>
<proteinExistence type="predicted"/>
<evidence type="ECO:0008006" key="3">
    <source>
        <dbReference type="Google" id="ProtNLM"/>
    </source>
</evidence>
<dbReference type="STRING" id="930990.A0A067N1B9"/>
<dbReference type="AlphaFoldDB" id="A0A067N1B9"/>
<organism evidence="1 2">
    <name type="scientific">Botryobasidium botryosum (strain FD-172 SS1)</name>
    <dbReference type="NCBI Taxonomy" id="930990"/>
    <lineage>
        <taxon>Eukaryota</taxon>
        <taxon>Fungi</taxon>
        <taxon>Dikarya</taxon>
        <taxon>Basidiomycota</taxon>
        <taxon>Agaricomycotina</taxon>
        <taxon>Agaricomycetes</taxon>
        <taxon>Cantharellales</taxon>
        <taxon>Botryobasidiaceae</taxon>
        <taxon>Botryobasidium</taxon>
    </lineage>
</organism>
<dbReference type="EMBL" id="KL198017">
    <property type="protein sequence ID" value="KDQ20740.1"/>
    <property type="molecule type" value="Genomic_DNA"/>
</dbReference>
<dbReference type="InParanoid" id="A0A067N1B9"/>
<evidence type="ECO:0000313" key="1">
    <source>
        <dbReference type="EMBL" id="KDQ20740.1"/>
    </source>
</evidence>
<name>A0A067N1B9_BOTB1</name>
<protein>
    <recommendedName>
        <fullName evidence="3">Mediator complex subunit 20</fullName>
    </recommendedName>
</protein>
<gene>
    <name evidence="1" type="ORF">BOTBODRAFT_26756</name>
</gene>
<sequence>MGISGLALWKSATPAAINQIVENIRSNQYVGGPMGRWYVHARTYRSPPYPKRAVYALSMNDATFVVAEDTEAPMPTALTEGGKDAEGGGGVERAEEGLPPHQRYTTVTLNANQPLDLLLAQMRWMPGRAQPTEVAVGAAGTTPAQVTSTLPVYIEGGMFSIEKDWVCKMGSLVTTGGMPRGVILEADYLPALAQSEQSPRLIEEFFYRIMPPAFREALQISTLTPAESEWLIHAHNVGVDDGDDIYCSPEDTLGGEKPEPDSSALHANKRNFLLFRTLQRENWL</sequence>
<dbReference type="HOGENOM" id="CLU_980014_0_0_1"/>
<dbReference type="OrthoDB" id="2536675at2759"/>
<keyword evidence="2" id="KW-1185">Reference proteome</keyword>
<evidence type="ECO:0000313" key="2">
    <source>
        <dbReference type="Proteomes" id="UP000027195"/>
    </source>
</evidence>